<feature type="region of interest" description="Disordered" evidence="1">
    <location>
        <begin position="155"/>
        <end position="192"/>
    </location>
</feature>
<proteinExistence type="predicted"/>
<organism evidence="3 4">
    <name type="scientific">Xylona heveae (strain CBS 132557 / TC161)</name>
    <dbReference type="NCBI Taxonomy" id="1328760"/>
    <lineage>
        <taxon>Eukaryota</taxon>
        <taxon>Fungi</taxon>
        <taxon>Dikarya</taxon>
        <taxon>Ascomycota</taxon>
        <taxon>Pezizomycotina</taxon>
        <taxon>Xylonomycetes</taxon>
        <taxon>Xylonales</taxon>
        <taxon>Xylonaceae</taxon>
        <taxon>Xylona</taxon>
    </lineage>
</organism>
<dbReference type="Pfam" id="PF11223">
    <property type="entry name" value="DUF3020"/>
    <property type="match status" value="1"/>
</dbReference>
<dbReference type="OrthoDB" id="5595797at2759"/>
<feature type="region of interest" description="Disordered" evidence="1">
    <location>
        <begin position="584"/>
        <end position="625"/>
    </location>
</feature>
<keyword evidence="4" id="KW-1185">Reference proteome</keyword>
<dbReference type="GeneID" id="28896617"/>
<feature type="region of interest" description="Disordered" evidence="1">
    <location>
        <begin position="29"/>
        <end position="124"/>
    </location>
</feature>
<evidence type="ECO:0000313" key="4">
    <source>
        <dbReference type="Proteomes" id="UP000076632"/>
    </source>
</evidence>
<feature type="compositionally biased region" description="Low complexity" evidence="1">
    <location>
        <begin position="661"/>
        <end position="671"/>
    </location>
</feature>
<feature type="region of interest" description="Disordered" evidence="1">
    <location>
        <begin position="703"/>
        <end position="757"/>
    </location>
</feature>
<feature type="region of interest" description="Disordered" evidence="1">
    <location>
        <begin position="417"/>
        <end position="436"/>
    </location>
</feature>
<dbReference type="AlphaFoldDB" id="A0A165JFT7"/>
<dbReference type="EMBL" id="KV407454">
    <property type="protein sequence ID" value="KZF26178.1"/>
    <property type="molecule type" value="Genomic_DNA"/>
</dbReference>
<dbReference type="RefSeq" id="XP_018191733.1">
    <property type="nucleotide sequence ID" value="XM_018331480.1"/>
</dbReference>
<dbReference type="STRING" id="1328760.A0A165JFT7"/>
<accession>A0A165JFT7</accession>
<feature type="domain" description="DUF3020" evidence="2">
    <location>
        <begin position="257"/>
        <end position="305"/>
    </location>
</feature>
<feature type="compositionally biased region" description="Pro residues" evidence="1">
    <location>
        <begin position="43"/>
        <end position="61"/>
    </location>
</feature>
<feature type="compositionally biased region" description="Polar residues" evidence="1">
    <location>
        <begin position="584"/>
        <end position="598"/>
    </location>
</feature>
<feature type="compositionally biased region" description="Basic and acidic residues" evidence="1">
    <location>
        <begin position="64"/>
        <end position="78"/>
    </location>
</feature>
<feature type="compositionally biased region" description="Polar residues" evidence="1">
    <location>
        <begin position="92"/>
        <end position="105"/>
    </location>
</feature>
<evidence type="ECO:0000256" key="1">
    <source>
        <dbReference type="SAM" id="MobiDB-lite"/>
    </source>
</evidence>
<sequence length="757" mass="81270">MTEVQAREPGTATNSAEFASLLSLPFAAPIMSTEQASQSPHNPSSPPPPPPLPESHSPPQPQHLSDDEHRSKRIKVEEGTEDQGVSALPPALNSTNDPTNFPSFEQSHHTPDVNEEADTTPLGNGELDIAALANQAAESAIADLGKAMELGMAASEADSHDTNHSHNEFKYHTDITRPPPSSEIDFSSAPSDPTELALWVAKQISNIGNEDRDSMGFDDDATRRKMLSHPPAAYNRRFDDDDDPIRAAERERVREENRERKQRWRKSNYERNKDNDLRCRINRRAKKLYGIGQSPEKAAWMESEFNKRRTKRETKEQIRSYGSDSFTGFSLSPNFGNTLFPAPGVGPNGDTNAAGLLLANALLGVGKNGAGPNIEAANALKAALEGGSVDPRPFTEALRTMASNPEIMNGINAVLGLNQDDEGDTNSGDENGDSILPSTEQRALDLSDQQPVEFDDDSSEIIKALNAATAILNEMNESHLDPPTNRPPDPMPTNGFTAINDVKPEQPASTANPAASNDHGLDQSQIDALLALANGGTLSADPDENAIIDPHSELSAHDNDHSTPQPDSDISATLQRIVQQLMAEQNAPTTESTPSTDHGYSEPHDPHRQPPVATNGHHFGANPQANNHAATLSTLLNGGGMSINTVIPAAQSHATSQLYARLSSRARSSTPSGGGINPAHASAYGSTAQMNQRMRARLNATNRALPNIPTGTPKPSRFGAPPPDTPQRAAESKRIKSFGFPPLPGNRLGLARGTPQH</sequence>
<feature type="region of interest" description="Disordered" evidence="1">
    <location>
        <begin position="477"/>
        <end position="520"/>
    </location>
</feature>
<protein>
    <recommendedName>
        <fullName evidence="2">DUF3020 domain-containing protein</fullName>
    </recommendedName>
</protein>
<evidence type="ECO:0000313" key="3">
    <source>
        <dbReference type="EMBL" id="KZF26178.1"/>
    </source>
</evidence>
<gene>
    <name evidence="3" type="ORF">L228DRAFT_242604</name>
</gene>
<evidence type="ECO:0000259" key="2">
    <source>
        <dbReference type="Pfam" id="PF11223"/>
    </source>
</evidence>
<dbReference type="InterPro" id="IPR021386">
    <property type="entry name" value="SPP41_DUF3020"/>
</dbReference>
<feature type="compositionally biased region" description="Basic and acidic residues" evidence="1">
    <location>
        <begin position="157"/>
        <end position="175"/>
    </location>
</feature>
<name>A0A165JFT7_XYLHT</name>
<feature type="region of interest" description="Disordered" evidence="1">
    <location>
        <begin position="661"/>
        <end position="690"/>
    </location>
</feature>
<reference evidence="3 4" key="1">
    <citation type="journal article" date="2016" name="Fungal Biol.">
        <title>The genome of Xylona heveae provides a window into fungal endophytism.</title>
        <authorList>
            <person name="Gazis R."/>
            <person name="Kuo A."/>
            <person name="Riley R."/>
            <person name="LaButti K."/>
            <person name="Lipzen A."/>
            <person name="Lin J."/>
            <person name="Amirebrahimi M."/>
            <person name="Hesse C.N."/>
            <person name="Spatafora J.W."/>
            <person name="Henrissat B."/>
            <person name="Hainaut M."/>
            <person name="Grigoriev I.V."/>
            <person name="Hibbett D.S."/>
        </authorList>
    </citation>
    <scope>NUCLEOTIDE SEQUENCE [LARGE SCALE GENOMIC DNA]</scope>
    <source>
        <strain evidence="3 4">TC161</strain>
    </source>
</reference>
<feature type="compositionally biased region" description="Basic and acidic residues" evidence="1">
    <location>
        <begin position="599"/>
        <end position="608"/>
    </location>
</feature>
<dbReference type="Proteomes" id="UP000076632">
    <property type="component" value="Unassembled WGS sequence"/>
</dbReference>
<dbReference type="InParanoid" id="A0A165JFT7"/>